<sequence length="63" mass="7126">MNILDLGNDDAVLNLVMRERRLAVSEREWKHRLRGYGYAIRDTAEGRVLTSLVRGASICNLPA</sequence>
<evidence type="ECO:0000313" key="2">
    <source>
        <dbReference type="Proteomes" id="UP000281128"/>
    </source>
</evidence>
<comment type="caution">
    <text evidence="1">The sequence shown here is derived from an EMBL/GenBank/DDBJ whole genome shotgun (WGS) entry which is preliminary data.</text>
</comment>
<dbReference type="Proteomes" id="UP000281128">
    <property type="component" value="Unassembled WGS sequence"/>
</dbReference>
<dbReference type="OrthoDB" id="7874863at2"/>
<name>A0A3A8AV49_9RHOB</name>
<protein>
    <submittedName>
        <fullName evidence="1">Uncharacterized protein</fullName>
    </submittedName>
</protein>
<dbReference type="RefSeq" id="WP_121167498.1">
    <property type="nucleotide sequence ID" value="NZ_RAPE01000003.1"/>
</dbReference>
<gene>
    <name evidence="1" type="ORF">D6850_12780</name>
</gene>
<dbReference type="AlphaFoldDB" id="A0A3A8AV49"/>
<dbReference type="EMBL" id="RAPE01000003">
    <property type="protein sequence ID" value="RKF14043.1"/>
    <property type="molecule type" value="Genomic_DNA"/>
</dbReference>
<reference evidence="1 2" key="1">
    <citation type="submission" date="2018-09" db="EMBL/GenBank/DDBJ databases">
        <title>Roseovarius spongiae sp. nov., isolated from a marine sponge.</title>
        <authorList>
            <person name="Zhuang L."/>
            <person name="Luo L."/>
        </authorList>
    </citation>
    <scope>NUCLEOTIDE SEQUENCE [LARGE SCALE GENOMIC DNA]</scope>
    <source>
        <strain evidence="1 2">HN-E21</strain>
    </source>
</reference>
<proteinExistence type="predicted"/>
<keyword evidence="2" id="KW-1185">Reference proteome</keyword>
<evidence type="ECO:0000313" key="1">
    <source>
        <dbReference type="EMBL" id="RKF14043.1"/>
    </source>
</evidence>
<organism evidence="1 2">
    <name type="scientific">Roseovarius spongiae</name>
    <dbReference type="NCBI Taxonomy" id="2320272"/>
    <lineage>
        <taxon>Bacteria</taxon>
        <taxon>Pseudomonadati</taxon>
        <taxon>Pseudomonadota</taxon>
        <taxon>Alphaproteobacteria</taxon>
        <taxon>Rhodobacterales</taxon>
        <taxon>Roseobacteraceae</taxon>
        <taxon>Roseovarius</taxon>
    </lineage>
</organism>
<accession>A0A3A8AV49</accession>